<protein>
    <submittedName>
        <fullName evidence="3">Protein ORF13</fullName>
    </submittedName>
</protein>
<dbReference type="InterPro" id="IPR027417">
    <property type="entry name" value="P-loop_NTPase"/>
</dbReference>
<dbReference type="KEGG" id="vg:29997523"/>
<dbReference type="GO" id="GO:0019079">
    <property type="term" value="P:viral genome replication"/>
    <property type="evidence" value="ECO:0007669"/>
    <property type="project" value="InterPro"/>
</dbReference>
<dbReference type="GeneID" id="29997523"/>
<feature type="domain" description="Parvovirus non-structural protein 1 helicase" evidence="2">
    <location>
        <begin position="52"/>
        <end position="180"/>
    </location>
</feature>
<evidence type="ECO:0000259" key="2">
    <source>
        <dbReference type="Pfam" id="PF01057"/>
    </source>
</evidence>
<accession>A0A1D8QM97</accession>
<sequence length="306" mass="34017">MMMMFLLQTPTKRKSPNHDSGGIFIPETPSSSISPPIFSPSPDSVRSTDLIIEQLFNEGVAHELQWTSFTKSIYTETDQMIILNALQQRFSKQLSLEQQLPNERISALHPSFYDPSQNWFYQLFTSHGYDAMSVAGVFNKWLKGKCNSIVLCGGRLSSAKLLFDLLAQIFPTSIVVSDLNSLIDICTSAPFTPLICIPYALNTPSPLVLHLMEGNATHSLIDGTLRFFPKTAFLIHCADIGLAHQFVGRNTAAFFMPDPPPVDLSPCPHPRLELRTFSTHFSSTCLMSLHCKTDTPLCSVCISKSQ</sequence>
<keyword evidence="4" id="KW-1185">Reference proteome</keyword>
<name>A0A1D8QM97_9ADEN</name>
<dbReference type="RefSeq" id="YP_009310426.1">
    <property type="nucleotide sequence ID" value="NC_031503.1"/>
</dbReference>
<gene>
    <name evidence="3" type="primary">ORF13</name>
</gene>
<evidence type="ECO:0000256" key="1">
    <source>
        <dbReference type="SAM" id="MobiDB-lite"/>
    </source>
</evidence>
<dbReference type="OrthoDB" id="10522at10239"/>
<dbReference type="Gene3D" id="3.40.50.300">
    <property type="entry name" value="P-loop containing nucleotide triphosphate hydrolases"/>
    <property type="match status" value="1"/>
</dbReference>
<evidence type="ECO:0000313" key="3">
    <source>
        <dbReference type="EMBL" id="AOW42071.1"/>
    </source>
</evidence>
<dbReference type="InterPro" id="IPR001257">
    <property type="entry name" value="Parvovirus_NS1_helicase"/>
</dbReference>
<organism evidence="3 4">
    <name type="scientific">Pigeon adenovirus 2</name>
    <dbReference type="NCBI Taxonomy" id="1907767"/>
    <lineage>
        <taxon>Viruses</taxon>
        <taxon>Varidnaviria</taxon>
        <taxon>Bamfordvirae</taxon>
        <taxon>Preplasmiviricota</taxon>
        <taxon>Polisuviricotina</taxon>
        <taxon>Pharingeaviricetes</taxon>
        <taxon>Rowavirales</taxon>
        <taxon>Adenoviridae</taxon>
        <taxon>Aviadenovirus</taxon>
        <taxon>Aviadenovirus columbidae</taxon>
        <taxon>Pigeon aviadenovirus B</taxon>
    </lineage>
</organism>
<dbReference type="Proteomes" id="UP000201673">
    <property type="component" value="Segment"/>
</dbReference>
<reference evidence="3 4" key="1">
    <citation type="journal article" date="2016" name="Virus Res.">
        <title>Identification of a novel aviadenovirus, designated pigeon adenovirus 2 in domestic pigeons (Columba livia).</title>
        <authorList>
            <person name="Teske L."/>
            <person name="Rubbenstroth D."/>
            <person name="Meixner M."/>
            <person name="Liere K."/>
            <person name="Bartels H."/>
            <person name="Rautenschlein S."/>
        </authorList>
    </citation>
    <scope>NUCLEOTIDE SEQUENCE [LARGE SCALE GENOMIC DNA]</scope>
    <source>
        <strain evidence="3">YPDS-Y-V1.A19.11-2013</strain>
    </source>
</reference>
<proteinExistence type="predicted"/>
<feature type="region of interest" description="Disordered" evidence="1">
    <location>
        <begin position="8"/>
        <end position="41"/>
    </location>
</feature>
<dbReference type="Pfam" id="PF01057">
    <property type="entry name" value="Parvo_NS1"/>
    <property type="match status" value="1"/>
</dbReference>
<feature type="compositionally biased region" description="Low complexity" evidence="1">
    <location>
        <begin position="23"/>
        <end position="41"/>
    </location>
</feature>
<evidence type="ECO:0000313" key="4">
    <source>
        <dbReference type="Proteomes" id="UP000201673"/>
    </source>
</evidence>
<dbReference type="EMBL" id="KX121164">
    <property type="protein sequence ID" value="AOW42071.1"/>
    <property type="molecule type" value="Genomic_DNA"/>
</dbReference>